<dbReference type="EMBL" id="CAJNOT010000183">
    <property type="protein sequence ID" value="CAF0883150.1"/>
    <property type="molecule type" value="Genomic_DNA"/>
</dbReference>
<evidence type="ECO:0000256" key="1">
    <source>
        <dbReference type="ARBA" id="ARBA00004141"/>
    </source>
</evidence>
<evidence type="ECO:0000256" key="14">
    <source>
        <dbReference type="SAM" id="Phobius"/>
    </source>
</evidence>
<organism evidence="17 18">
    <name type="scientific">Rotaria sordida</name>
    <dbReference type="NCBI Taxonomy" id="392033"/>
    <lineage>
        <taxon>Eukaryota</taxon>
        <taxon>Metazoa</taxon>
        <taxon>Spiralia</taxon>
        <taxon>Gnathifera</taxon>
        <taxon>Rotifera</taxon>
        <taxon>Eurotatoria</taxon>
        <taxon>Bdelloidea</taxon>
        <taxon>Philodinida</taxon>
        <taxon>Philodinidae</taxon>
        <taxon>Rotaria</taxon>
    </lineage>
</organism>
<name>A0A813YF07_9BILA</name>
<dbReference type="Pfam" id="PF00060">
    <property type="entry name" value="Lig_chan"/>
    <property type="match status" value="1"/>
</dbReference>
<evidence type="ECO:0000256" key="9">
    <source>
        <dbReference type="ARBA" id="ARBA00023180"/>
    </source>
</evidence>
<evidence type="ECO:0000313" key="18">
    <source>
        <dbReference type="Proteomes" id="UP000663864"/>
    </source>
</evidence>
<accession>A0A813YF07</accession>
<keyword evidence="5" id="KW-0770">Synapse</keyword>
<dbReference type="Proteomes" id="UP000663864">
    <property type="component" value="Unassembled WGS sequence"/>
</dbReference>
<dbReference type="InterPro" id="IPR000337">
    <property type="entry name" value="GPCR_3"/>
</dbReference>
<dbReference type="PANTHER" id="PTHR18966">
    <property type="entry name" value="IONOTROPIC GLUTAMATE RECEPTOR"/>
    <property type="match status" value="1"/>
</dbReference>
<dbReference type="InterPro" id="IPR001828">
    <property type="entry name" value="ANF_lig-bd_rcpt"/>
</dbReference>
<feature type="domain" description="Ionotropic glutamate receptor C-terminal" evidence="16">
    <location>
        <begin position="503"/>
        <end position="838"/>
    </location>
</feature>
<dbReference type="Gene3D" id="3.40.50.2300">
    <property type="match status" value="3"/>
</dbReference>
<dbReference type="SUPFAM" id="SSF53850">
    <property type="entry name" value="Periplasmic binding protein-like II"/>
    <property type="match status" value="1"/>
</dbReference>
<keyword evidence="4 14" id="KW-1133">Transmembrane helix</keyword>
<evidence type="ECO:0000256" key="7">
    <source>
        <dbReference type="ARBA" id="ARBA00023136"/>
    </source>
</evidence>
<keyword evidence="15" id="KW-0732">Signal</keyword>
<keyword evidence="9" id="KW-0325">Glycoprotein</keyword>
<reference evidence="17" key="1">
    <citation type="submission" date="2021-02" db="EMBL/GenBank/DDBJ databases">
        <authorList>
            <person name="Nowell W R."/>
        </authorList>
    </citation>
    <scope>NUCLEOTIDE SEQUENCE</scope>
</reference>
<dbReference type="Gene3D" id="3.40.190.10">
    <property type="entry name" value="Periplasmic binding protein-like II"/>
    <property type="match status" value="2"/>
</dbReference>
<sequence length="908" mass="103339">MYRFLILLICLIQPPDSLNTVQILGLFPKHRNVFSRYLNANQNSHWSIQSMEMFRTAIILADRYKIYVDGHPINGTILQTNTNSNGFAELELVCRSITNTTEHDVLGVVGPTSSTSARYLAPFAAHIGLPLVSYTASNADLDDTFNYPTFYRTIPSDILTAEAIVKLFKYYSWVTCSMIIGNDDYGYGGLKLLSENYYANLSIQERLVFDPRVDKFQADLKQTLEKSRSRIILVWANHSSSTRIIQHALYAKLLGTNYIWITTNMIDFNAFEQNERFNLNGILTVIPFIGNSSAIGVNETLQKEAFNIWRNLSHDRDNVPEHVSSVSLEAMYTFDAVWALVQALNKSMLNNTSPSMKKSSTCFDSLLQNHDEYLMHVNNTSFFGVSGHIQLSKVNSSDRGYGTMYGLYNVQSTTLKNNRGEREPTYIKVLTWYETTRNWTNSTNEDNTYIIWPNNETTQAPADYPQLRGQHLRILVIDAPPFVIVHNSSIPKQLSTDAKTLERIRSNSVPLETNDTNILIYGFVADLIRELATRMNFTYTINVADPSTGYHSLVALVAEDNRQYDIILSNIAMTSDRMIKVDFSTPFHEDTFRIITRLNPYSSSLSLFSCFNPFTWDVWVAIFAVIIYSSIIICVFEHQYINIENNQSELKTIFIGICHGLTSILTTNSDIRLTTISSRLTILGLYALGMILIAIYTANFSFFLTLNRDQSFITGIDDIKNGLLPFSRIGITTNSAVSDYYIRNISTHYYSLSSVEEIYSRLLDHTIDASIWDSSILEYAVNNYYCNELIVTGIGFVKSSFAIVLPKKWLYTKDLDVNIVSLRESQKLELFEKIWMNHRECSSSSSSSSLNHVDGPKSGTFSINALGGVFLMFLIITAIAFYFHIWNCRVVIINAFHHTIKRIQQQIR</sequence>
<dbReference type="InterPro" id="IPR001320">
    <property type="entry name" value="Iontro_rcpt_C"/>
</dbReference>
<keyword evidence="10" id="KW-0628">Postsynaptic cell membrane</keyword>
<keyword evidence="12" id="KW-0407">Ion channel</keyword>
<feature type="transmembrane region" description="Helical" evidence="14">
    <location>
        <begin position="616"/>
        <end position="636"/>
    </location>
</feature>
<evidence type="ECO:0000259" key="16">
    <source>
        <dbReference type="SMART" id="SM00079"/>
    </source>
</evidence>
<evidence type="ECO:0000256" key="11">
    <source>
        <dbReference type="ARBA" id="ARBA00023286"/>
    </source>
</evidence>
<keyword evidence="11" id="KW-1071">Ligand-gated ion channel</keyword>
<evidence type="ECO:0000256" key="8">
    <source>
        <dbReference type="ARBA" id="ARBA00023170"/>
    </source>
</evidence>
<keyword evidence="2" id="KW-0813">Transport</keyword>
<dbReference type="InterPro" id="IPR028082">
    <property type="entry name" value="Peripla_BP_I"/>
</dbReference>
<dbReference type="Pfam" id="PF01094">
    <property type="entry name" value="ANF_receptor"/>
    <property type="match status" value="1"/>
</dbReference>
<dbReference type="PRINTS" id="PR01176">
    <property type="entry name" value="GABABRECEPTR"/>
</dbReference>
<evidence type="ECO:0000256" key="12">
    <source>
        <dbReference type="ARBA" id="ARBA00023303"/>
    </source>
</evidence>
<evidence type="ECO:0000256" key="10">
    <source>
        <dbReference type="ARBA" id="ARBA00023257"/>
    </source>
</evidence>
<evidence type="ECO:0000256" key="13">
    <source>
        <dbReference type="ARBA" id="ARBA00034100"/>
    </source>
</evidence>
<evidence type="ECO:0000256" key="4">
    <source>
        <dbReference type="ARBA" id="ARBA00022989"/>
    </source>
</evidence>
<comment type="caution">
    <text evidence="17">The sequence shown here is derived from an EMBL/GenBank/DDBJ whole genome shotgun (WGS) entry which is preliminary data.</text>
</comment>
<evidence type="ECO:0000256" key="15">
    <source>
        <dbReference type="SAM" id="SignalP"/>
    </source>
</evidence>
<proteinExistence type="predicted"/>
<evidence type="ECO:0000256" key="3">
    <source>
        <dbReference type="ARBA" id="ARBA00022692"/>
    </source>
</evidence>
<dbReference type="PRINTS" id="PR00248">
    <property type="entry name" value="GPCRMGR"/>
</dbReference>
<dbReference type="GO" id="GO:0004930">
    <property type="term" value="F:G protein-coupled receptor activity"/>
    <property type="evidence" value="ECO:0007669"/>
    <property type="project" value="InterPro"/>
</dbReference>
<feature type="transmembrane region" description="Helical" evidence="14">
    <location>
        <begin position="648"/>
        <end position="665"/>
    </location>
</feature>
<keyword evidence="8" id="KW-0675">Receptor</keyword>
<evidence type="ECO:0000256" key="2">
    <source>
        <dbReference type="ARBA" id="ARBA00022448"/>
    </source>
</evidence>
<comment type="subcellular location">
    <subcellularLocation>
        <location evidence="1">Membrane</location>
        <topology evidence="1">Multi-pass membrane protein</topology>
    </subcellularLocation>
    <subcellularLocation>
        <location evidence="13">Postsynaptic cell membrane</location>
    </subcellularLocation>
</comment>
<evidence type="ECO:0000256" key="5">
    <source>
        <dbReference type="ARBA" id="ARBA00023018"/>
    </source>
</evidence>
<evidence type="ECO:0000313" key="17">
    <source>
        <dbReference type="EMBL" id="CAF0883150.1"/>
    </source>
</evidence>
<dbReference type="InterPro" id="IPR015683">
    <property type="entry name" value="Ionotropic_Glu_rcpt"/>
</dbReference>
<keyword evidence="6" id="KW-0406">Ion transport</keyword>
<dbReference type="GO" id="GO:0015276">
    <property type="term" value="F:ligand-gated monoatomic ion channel activity"/>
    <property type="evidence" value="ECO:0007669"/>
    <property type="project" value="InterPro"/>
</dbReference>
<evidence type="ECO:0000256" key="6">
    <source>
        <dbReference type="ARBA" id="ARBA00023065"/>
    </source>
</evidence>
<dbReference type="SMART" id="SM00079">
    <property type="entry name" value="PBPe"/>
    <property type="match status" value="1"/>
</dbReference>
<dbReference type="SUPFAM" id="SSF53822">
    <property type="entry name" value="Periplasmic binding protein-like I"/>
    <property type="match status" value="1"/>
</dbReference>
<dbReference type="InterPro" id="IPR019594">
    <property type="entry name" value="Glu/Gly-bd"/>
</dbReference>
<dbReference type="GO" id="GO:0045211">
    <property type="term" value="C:postsynaptic membrane"/>
    <property type="evidence" value="ECO:0007669"/>
    <property type="project" value="UniProtKB-SubCell"/>
</dbReference>
<dbReference type="AlphaFoldDB" id="A0A813YF07"/>
<feature type="signal peptide" evidence="15">
    <location>
        <begin position="1"/>
        <end position="17"/>
    </location>
</feature>
<feature type="chain" id="PRO_5032658656" description="Ionotropic glutamate receptor C-terminal domain-containing protein" evidence="15">
    <location>
        <begin position="18"/>
        <end position="908"/>
    </location>
</feature>
<keyword evidence="3 14" id="KW-0812">Transmembrane</keyword>
<protein>
    <recommendedName>
        <fullName evidence="16">Ionotropic glutamate receptor C-terminal domain-containing protein</fullName>
    </recommendedName>
</protein>
<feature type="transmembrane region" description="Helical" evidence="14">
    <location>
        <begin position="865"/>
        <end position="886"/>
    </location>
</feature>
<feature type="transmembrane region" description="Helical" evidence="14">
    <location>
        <begin position="685"/>
        <end position="706"/>
    </location>
</feature>
<dbReference type="Pfam" id="PF10613">
    <property type="entry name" value="Lig_chan-Glu_bd"/>
    <property type="match status" value="1"/>
</dbReference>
<keyword evidence="7 14" id="KW-0472">Membrane</keyword>
<gene>
    <name evidence="17" type="ORF">ZHD862_LOCUS6490</name>
</gene>